<dbReference type="SUPFAM" id="SSF56112">
    <property type="entry name" value="Protein kinase-like (PK-like)"/>
    <property type="match status" value="1"/>
</dbReference>
<feature type="domain" description="Protein kinase" evidence="15">
    <location>
        <begin position="252"/>
        <end position="535"/>
    </location>
</feature>
<keyword evidence="7 13" id="KW-0547">Nucleotide-binding</keyword>
<dbReference type="InterPro" id="IPR011009">
    <property type="entry name" value="Kinase-like_dom_sf"/>
</dbReference>
<evidence type="ECO:0000256" key="12">
    <source>
        <dbReference type="ARBA" id="ARBA00048679"/>
    </source>
</evidence>
<organism evidence="16 17">
    <name type="scientific">Olea europaea subsp. europaea</name>
    <dbReference type="NCBI Taxonomy" id="158383"/>
    <lineage>
        <taxon>Eukaryota</taxon>
        <taxon>Viridiplantae</taxon>
        <taxon>Streptophyta</taxon>
        <taxon>Embryophyta</taxon>
        <taxon>Tracheophyta</taxon>
        <taxon>Spermatophyta</taxon>
        <taxon>Magnoliopsida</taxon>
        <taxon>eudicotyledons</taxon>
        <taxon>Gunneridae</taxon>
        <taxon>Pentapetalae</taxon>
        <taxon>asterids</taxon>
        <taxon>lamiids</taxon>
        <taxon>Lamiales</taxon>
        <taxon>Oleaceae</taxon>
        <taxon>Oleeae</taxon>
        <taxon>Olea</taxon>
    </lineage>
</organism>
<evidence type="ECO:0000256" key="11">
    <source>
        <dbReference type="ARBA" id="ARBA00047899"/>
    </source>
</evidence>
<dbReference type="AlphaFoldDB" id="A0A8S0UGQ1"/>
<keyword evidence="10 14" id="KW-0472">Membrane</keyword>
<feature type="transmembrane region" description="Helical" evidence="14">
    <location>
        <begin position="142"/>
        <end position="167"/>
    </location>
</feature>
<dbReference type="EC" id="2.7.11.1" evidence="2"/>
<dbReference type="PANTHER" id="PTHR47989">
    <property type="entry name" value="OS01G0750732 PROTEIN"/>
    <property type="match status" value="1"/>
</dbReference>
<evidence type="ECO:0000256" key="1">
    <source>
        <dbReference type="ARBA" id="ARBA00004236"/>
    </source>
</evidence>
<dbReference type="InterPro" id="IPR017441">
    <property type="entry name" value="Protein_kinase_ATP_BS"/>
</dbReference>
<reference evidence="16 17" key="1">
    <citation type="submission" date="2019-12" db="EMBL/GenBank/DDBJ databases">
        <authorList>
            <person name="Alioto T."/>
            <person name="Alioto T."/>
            <person name="Gomez Garrido J."/>
        </authorList>
    </citation>
    <scope>NUCLEOTIDE SEQUENCE [LARGE SCALE GENOMIC DNA]</scope>
</reference>
<evidence type="ECO:0000256" key="4">
    <source>
        <dbReference type="ARBA" id="ARBA00022527"/>
    </source>
</evidence>
<comment type="caution">
    <text evidence="16">The sequence shown here is derived from an EMBL/GenBank/DDBJ whole genome shotgun (WGS) entry which is preliminary data.</text>
</comment>
<protein>
    <recommendedName>
        <fullName evidence="2">non-specific serine/threonine protein kinase</fullName>
        <ecNumber evidence="2">2.7.11.1</ecNumber>
    </recommendedName>
</protein>
<proteinExistence type="predicted"/>
<dbReference type="Gene3D" id="3.30.200.20">
    <property type="entry name" value="Phosphorylase Kinase, domain 1"/>
    <property type="match status" value="1"/>
</dbReference>
<keyword evidence="4" id="KW-0723">Serine/threonine-protein kinase</keyword>
<dbReference type="FunFam" id="3.30.200.20:FF:000415">
    <property type="entry name" value="receptor-like serine/threonine-protein kinase NCRK"/>
    <property type="match status" value="1"/>
</dbReference>
<keyword evidence="17" id="KW-1185">Reference proteome</keyword>
<dbReference type="GO" id="GO:0005524">
    <property type="term" value="F:ATP binding"/>
    <property type="evidence" value="ECO:0007669"/>
    <property type="project" value="UniProtKB-UniRule"/>
</dbReference>
<keyword evidence="16" id="KW-0675">Receptor</keyword>
<evidence type="ECO:0000313" key="16">
    <source>
        <dbReference type="EMBL" id="CAA3016922.1"/>
    </source>
</evidence>
<accession>A0A8S0UGQ1</accession>
<dbReference type="InterPro" id="IPR000719">
    <property type="entry name" value="Prot_kinase_dom"/>
</dbReference>
<evidence type="ECO:0000256" key="7">
    <source>
        <dbReference type="ARBA" id="ARBA00022741"/>
    </source>
</evidence>
<name>A0A8S0UGQ1_OLEEU</name>
<evidence type="ECO:0000256" key="10">
    <source>
        <dbReference type="ARBA" id="ARBA00023136"/>
    </source>
</evidence>
<keyword evidence="9 13" id="KW-0067">ATP-binding</keyword>
<comment type="catalytic activity">
    <reaction evidence="11">
        <text>L-threonyl-[protein] + ATP = O-phospho-L-threonyl-[protein] + ADP + H(+)</text>
        <dbReference type="Rhea" id="RHEA:46608"/>
        <dbReference type="Rhea" id="RHEA-COMP:11060"/>
        <dbReference type="Rhea" id="RHEA-COMP:11605"/>
        <dbReference type="ChEBI" id="CHEBI:15378"/>
        <dbReference type="ChEBI" id="CHEBI:30013"/>
        <dbReference type="ChEBI" id="CHEBI:30616"/>
        <dbReference type="ChEBI" id="CHEBI:61977"/>
        <dbReference type="ChEBI" id="CHEBI:456216"/>
        <dbReference type="EC" id="2.7.11.1"/>
    </reaction>
</comment>
<dbReference type="Pfam" id="PF00069">
    <property type="entry name" value="Pkinase"/>
    <property type="match status" value="1"/>
</dbReference>
<dbReference type="Gene3D" id="1.10.510.10">
    <property type="entry name" value="Transferase(Phosphotransferase) domain 1"/>
    <property type="match status" value="1"/>
</dbReference>
<keyword evidence="14" id="KW-0812">Transmembrane</keyword>
<comment type="catalytic activity">
    <reaction evidence="12">
        <text>L-seryl-[protein] + ATP = O-phospho-L-seryl-[protein] + ADP + H(+)</text>
        <dbReference type="Rhea" id="RHEA:17989"/>
        <dbReference type="Rhea" id="RHEA-COMP:9863"/>
        <dbReference type="Rhea" id="RHEA-COMP:11604"/>
        <dbReference type="ChEBI" id="CHEBI:15378"/>
        <dbReference type="ChEBI" id="CHEBI:29999"/>
        <dbReference type="ChEBI" id="CHEBI:30616"/>
        <dbReference type="ChEBI" id="CHEBI:83421"/>
        <dbReference type="ChEBI" id="CHEBI:456216"/>
        <dbReference type="EC" id="2.7.11.1"/>
    </reaction>
</comment>
<sequence>MSEAVTDFAVSALGILESKVGLEQMTLRMEFALLFIIALVQIQHTLCGELSRTSETTKWTCTCSIAQQANLNFVQTNCSSSCDCSPAAGGSSESRWKCICAADKLPRVVGEDSNSGCFTSCDCDTGTLAEKQHWEKWISSKAVVIVLLLCASLTTLAFAASLLWYIYRKDKYPDQLPLFSSDGQTSSSSGTNLKNLGTSSMAEYKGRVGSCMKPLIGCIPKTSFPFRSKMGAIHGTIIQFSYSELESATNKFSEANVIGVGGSSHVYRGHLKNGQIVAIKRIKTKAGPDAEYVFLTEIELISRLHHCHVVPLLGYCSEHQGKHAERLLVFEYVRNGNLRECLDGDSGQCLDWVTRISVALGAARGLEYLHVAAAPRILHRDVKSSNILLDENWRAKITDLGMAKHLNNDGVQSCSSSPDRMQGTFGYFAPEYTIVGKASLKSDVFSFGVVLLELITGRHPIHKSDNKGEESLVIWATPRLHDSKRVILELADPRLKGAFPEEEMQVMAYLAKECLLLDPDSRPTMSEVVQILSTVAPEKSKRKNLQLHSFQYSSIGGNVSGNSEKCDEELFQPVAAEEIKQITSEQPARSLLPPNIVTSDKEANNPSTDMEILMLTSKSKKWCATEDVIVDLTEPRLESFRLPDIDSQILDLQK</sequence>
<dbReference type="PROSITE" id="PS00108">
    <property type="entry name" value="PROTEIN_KINASE_ST"/>
    <property type="match status" value="1"/>
</dbReference>
<dbReference type="PROSITE" id="PS00107">
    <property type="entry name" value="PROTEIN_KINASE_ATP"/>
    <property type="match status" value="1"/>
</dbReference>
<dbReference type="Proteomes" id="UP000594638">
    <property type="component" value="Unassembled WGS sequence"/>
</dbReference>
<dbReference type="CDD" id="cd14066">
    <property type="entry name" value="STKc_IRAK"/>
    <property type="match status" value="1"/>
</dbReference>
<dbReference type="GO" id="GO:0005886">
    <property type="term" value="C:plasma membrane"/>
    <property type="evidence" value="ECO:0007669"/>
    <property type="project" value="UniProtKB-SubCell"/>
</dbReference>
<evidence type="ECO:0000256" key="8">
    <source>
        <dbReference type="ARBA" id="ARBA00022777"/>
    </source>
</evidence>
<evidence type="ECO:0000256" key="2">
    <source>
        <dbReference type="ARBA" id="ARBA00012513"/>
    </source>
</evidence>
<comment type="subcellular location">
    <subcellularLocation>
        <location evidence="1">Cell membrane</location>
    </subcellularLocation>
</comment>
<evidence type="ECO:0000256" key="9">
    <source>
        <dbReference type="ARBA" id="ARBA00022840"/>
    </source>
</evidence>
<dbReference type="FunFam" id="1.10.510.10:FF:000395">
    <property type="entry name" value="receptor-like serine/threonine-protein kinase NCRK"/>
    <property type="match status" value="1"/>
</dbReference>
<evidence type="ECO:0000313" key="17">
    <source>
        <dbReference type="Proteomes" id="UP000594638"/>
    </source>
</evidence>
<dbReference type="EMBL" id="CACTIH010007658">
    <property type="protein sequence ID" value="CAA3016922.1"/>
    <property type="molecule type" value="Genomic_DNA"/>
</dbReference>
<keyword evidence="6" id="KW-0808">Transferase</keyword>
<keyword evidence="3" id="KW-1003">Cell membrane</keyword>
<dbReference type="InterPro" id="IPR008271">
    <property type="entry name" value="Ser/Thr_kinase_AS"/>
</dbReference>
<evidence type="ECO:0000256" key="5">
    <source>
        <dbReference type="ARBA" id="ARBA00022553"/>
    </source>
</evidence>
<evidence type="ECO:0000256" key="6">
    <source>
        <dbReference type="ARBA" id="ARBA00022679"/>
    </source>
</evidence>
<dbReference type="PROSITE" id="PS50011">
    <property type="entry name" value="PROTEIN_KINASE_DOM"/>
    <property type="match status" value="1"/>
</dbReference>
<dbReference type="Gramene" id="OE9A007130T3">
    <property type="protein sequence ID" value="OE9A007130C3"/>
    <property type="gene ID" value="OE9A007130"/>
</dbReference>
<keyword evidence="8 16" id="KW-0418">Kinase</keyword>
<feature type="binding site" evidence="13">
    <location>
        <position position="280"/>
    </location>
    <ligand>
        <name>ATP</name>
        <dbReference type="ChEBI" id="CHEBI:30616"/>
    </ligand>
</feature>
<dbReference type="GO" id="GO:0004674">
    <property type="term" value="F:protein serine/threonine kinase activity"/>
    <property type="evidence" value="ECO:0007669"/>
    <property type="project" value="UniProtKB-KW"/>
</dbReference>
<dbReference type="PANTHER" id="PTHR47989:SF23">
    <property type="entry name" value="RECEPTOR-LIKE SERINE_THREONINE-PROTEIN KINASE NCRK ISOFORM X1"/>
    <property type="match status" value="1"/>
</dbReference>
<keyword evidence="14" id="KW-1133">Transmembrane helix</keyword>
<evidence type="ECO:0000256" key="14">
    <source>
        <dbReference type="SAM" id="Phobius"/>
    </source>
</evidence>
<dbReference type="SMART" id="SM00220">
    <property type="entry name" value="S_TKc"/>
    <property type="match status" value="1"/>
</dbReference>
<keyword evidence="5" id="KW-0597">Phosphoprotein</keyword>
<evidence type="ECO:0000256" key="3">
    <source>
        <dbReference type="ARBA" id="ARBA00022475"/>
    </source>
</evidence>
<dbReference type="OrthoDB" id="1890790at2759"/>
<evidence type="ECO:0000259" key="15">
    <source>
        <dbReference type="PROSITE" id="PS50011"/>
    </source>
</evidence>
<evidence type="ECO:0000256" key="13">
    <source>
        <dbReference type="PROSITE-ProRule" id="PRU10141"/>
    </source>
</evidence>
<gene>
    <name evidence="16" type="ORF">OLEA9_A007130</name>
</gene>